<dbReference type="EMBL" id="KY448244">
    <property type="protein sequence ID" value="AQT28764.1"/>
    <property type="molecule type" value="Genomic_DNA"/>
</dbReference>
<evidence type="ECO:0000259" key="5">
    <source>
        <dbReference type="Pfam" id="PF00692"/>
    </source>
</evidence>
<proteinExistence type="inferred from homology"/>
<comment type="similarity">
    <text evidence="1">Belongs to the dUTPase family.</text>
</comment>
<dbReference type="Gene3D" id="2.70.40.10">
    <property type="match status" value="1"/>
</dbReference>
<gene>
    <name evidence="6" type="ORF">YOLOSWAG_294</name>
</gene>
<evidence type="ECO:0000256" key="3">
    <source>
        <dbReference type="ARBA" id="ARBA00022801"/>
    </source>
</evidence>
<evidence type="ECO:0000256" key="2">
    <source>
        <dbReference type="ARBA" id="ARBA00012379"/>
    </source>
</evidence>
<dbReference type="GO" id="GO:0046081">
    <property type="term" value="P:dUTP catabolic process"/>
    <property type="evidence" value="ECO:0007669"/>
    <property type="project" value="InterPro"/>
</dbReference>
<dbReference type="Proteomes" id="UP000221250">
    <property type="component" value="Segment"/>
</dbReference>
<dbReference type="PANTHER" id="PTHR11241">
    <property type="entry name" value="DEOXYURIDINE 5'-TRIPHOSPHATE NUCLEOTIDOHYDROLASE"/>
    <property type="match status" value="1"/>
</dbReference>
<evidence type="ECO:0000256" key="1">
    <source>
        <dbReference type="ARBA" id="ARBA00006581"/>
    </source>
</evidence>
<keyword evidence="3" id="KW-0378">Hydrolase</keyword>
<dbReference type="InterPro" id="IPR036157">
    <property type="entry name" value="dUTPase-like_sf"/>
</dbReference>
<protein>
    <recommendedName>
        <fullName evidence="2">dUTP diphosphatase</fullName>
        <ecNumber evidence="2">3.6.1.23</ecNumber>
    </recommendedName>
</protein>
<feature type="domain" description="dUTPase-like" evidence="5">
    <location>
        <begin position="11"/>
        <end position="86"/>
    </location>
</feature>
<name>A0A1S6L3K2_9CAUD</name>
<sequence length="163" mass="17743">MFIQIKPHVANFIAPKRGSAQAAGLDIFAQEDMTITEETQMIDLGFRAAVPEGYCAVLLPRSGSGAKYNMQLSNTLGLIDSDYRGPWMAAIHLGGKGTKANDIDHWTGESYRKSLEFKRGEAIGQMIFIEVPLFDVVVCEATELPSTLRGEGGFGSTDKQPSE</sequence>
<keyword evidence="4" id="KW-0546">Nucleotide metabolism</keyword>
<evidence type="ECO:0000313" key="6">
    <source>
        <dbReference type="EMBL" id="AQT28764.1"/>
    </source>
</evidence>
<evidence type="ECO:0000256" key="4">
    <source>
        <dbReference type="ARBA" id="ARBA00023080"/>
    </source>
</evidence>
<dbReference type="CDD" id="cd07557">
    <property type="entry name" value="trimeric_dUTPase"/>
    <property type="match status" value="1"/>
</dbReference>
<dbReference type="GO" id="GO:0004170">
    <property type="term" value="F:dUTP diphosphatase activity"/>
    <property type="evidence" value="ECO:0007669"/>
    <property type="project" value="UniProtKB-EC"/>
</dbReference>
<reference evidence="6 7" key="1">
    <citation type="submission" date="2017-01" db="EMBL/GenBank/DDBJ databases">
        <authorList>
            <person name="Mah S.A."/>
            <person name="Swanson W.J."/>
            <person name="Moy G.W."/>
            <person name="Vacquier V.D."/>
        </authorList>
    </citation>
    <scope>NUCLEOTIDE SEQUENCE [LARGE SCALE GENOMIC DNA]</scope>
</reference>
<dbReference type="InterPro" id="IPR029054">
    <property type="entry name" value="dUTPase-like"/>
</dbReference>
<evidence type="ECO:0000313" key="7">
    <source>
        <dbReference type="Proteomes" id="UP000221250"/>
    </source>
</evidence>
<dbReference type="PANTHER" id="PTHR11241:SF0">
    <property type="entry name" value="DEOXYURIDINE 5'-TRIPHOSPHATE NUCLEOTIDOHYDROLASE"/>
    <property type="match status" value="1"/>
</dbReference>
<dbReference type="EC" id="3.6.1.23" evidence="2"/>
<dbReference type="GO" id="GO:0000287">
    <property type="term" value="F:magnesium ion binding"/>
    <property type="evidence" value="ECO:0007669"/>
    <property type="project" value="InterPro"/>
</dbReference>
<dbReference type="InterPro" id="IPR008181">
    <property type="entry name" value="dUTPase"/>
</dbReference>
<dbReference type="InterPro" id="IPR033704">
    <property type="entry name" value="dUTPase_trimeric"/>
</dbReference>
<dbReference type="Pfam" id="PF00692">
    <property type="entry name" value="dUTPase"/>
    <property type="match status" value="1"/>
</dbReference>
<dbReference type="SUPFAM" id="SSF51283">
    <property type="entry name" value="dUTPase-like"/>
    <property type="match status" value="1"/>
</dbReference>
<dbReference type="GO" id="GO:0006226">
    <property type="term" value="P:dUMP biosynthetic process"/>
    <property type="evidence" value="ECO:0007669"/>
    <property type="project" value="InterPro"/>
</dbReference>
<organism evidence="6 7">
    <name type="scientific">Erwinia phage vB_EamM_Yoloswag</name>
    <dbReference type="NCBI Taxonomy" id="1958956"/>
    <lineage>
        <taxon>Viruses</taxon>
        <taxon>Duplodnaviria</taxon>
        <taxon>Heunggongvirae</taxon>
        <taxon>Uroviricota</taxon>
        <taxon>Caudoviricetes</taxon>
        <taxon>Yoloswagvirus</taxon>
        <taxon>Yoloswagvirus yoloswag</taxon>
    </lineage>
</organism>
<accession>A0A1S6L3K2</accession>
<keyword evidence="7" id="KW-1185">Reference proteome</keyword>